<keyword evidence="5" id="KW-1133">Transmembrane helix</keyword>
<dbReference type="SUPFAM" id="SSF56104">
    <property type="entry name" value="SAICAR synthase-like"/>
    <property type="match status" value="1"/>
</dbReference>
<evidence type="ECO:0000313" key="8">
    <source>
        <dbReference type="Proteomes" id="UP000824890"/>
    </source>
</evidence>
<accession>A0ABQ8B824</accession>
<feature type="transmembrane region" description="Helical" evidence="5">
    <location>
        <begin position="519"/>
        <end position="538"/>
    </location>
</feature>
<keyword evidence="3" id="KW-0547">Nucleotide-binding</keyword>
<dbReference type="Proteomes" id="UP000824890">
    <property type="component" value="Unassembled WGS sequence"/>
</dbReference>
<feature type="transmembrane region" description="Helical" evidence="5">
    <location>
        <begin position="671"/>
        <end position="693"/>
    </location>
</feature>
<dbReference type="EMBL" id="JAGKQM010000011">
    <property type="protein sequence ID" value="KAH0900954.1"/>
    <property type="molecule type" value="Genomic_DNA"/>
</dbReference>
<dbReference type="PANTHER" id="PTHR45748:SF21">
    <property type="entry name" value="1-PHOSPHATIDYLINOSITOL-3-PHOSPHATE 5-KINASE FAB1A"/>
    <property type="match status" value="1"/>
</dbReference>
<dbReference type="InterPro" id="IPR027483">
    <property type="entry name" value="PInositol-4-P-4/5-kinase_C_sf"/>
</dbReference>
<evidence type="ECO:0000256" key="1">
    <source>
        <dbReference type="ARBA" id="ARBA00022777"/>
    </source>
</evidence>
<evidence type="ECO:0000256" key="4">
    <source>
        <dbReference type="SAM" id="MobiDB-lite"/>
    </source>
</evidence>
<dbReference type="InterPro" id="IPR002498">
    <property type="entry name" value="PInositol-4-P-4/5-kinase_core"/>
</dbReference>
<evidence type="ECO:0000256" key="5">
    <source>
        <dbReference type="SAM" id="Phobius"/>
    </source>
</evidence>
<evidence type="ECO:0000313" key="7">
    <source>
        <dbReference type="EMBL" id="KAH0900954.1"/>
    </source>
</evidence>
<keyword evidence="2 3" id="KW-0067">ATP-binding</keyword>
<dbReference type="Gene3D" id="3.30.810.10">
    <property type="entry name" value="2-Layer Sandwich"/>
    <property type="match status" value="2"/>
</dbReference>
<sequence>MRIWCFHCFTDDHEEEENRNRGGVSHRLQKQSAMDDNNNNNKGGDFVGFDLNDRELGVAEMLAREENGAELERVRSSEIRSHQLVQGESSNEDCTMEEADHDSYHKRAKVYSGLAGKGTIPEDVGSDIPSESSEGGKENVVEPSQVVKAMLSESQTQATTDLSDTLDAAWIGEQTASENNGISRPPSRAASANGTQSYDLKLSDSESGLTSNEEQTMQVQMPSPSFYYSLNKNYSLNSRKHIMAEDRPVYVSSYRELEWQSGARLLLPLGINDLVLPVYDDEPTSIIAYALTSSEYKAPFHFLILRSLSSADEQVSQLLQSSLYLKDLHARVSFTDESPPGKVKYSVTYLLVGVENGELKVERATSSLRKLWMTVLSSNKLQRQSLNPSLNLRQLTSKYLTGSICTKSPTSLAKILGIYQVSSKHLKGGKEFKMDVLVMENLLFKRNFARLYDLKGSTRARYNPDTSGSNTVLLDQNLVEAMPTSSIFVGSKAKRLLERAVWNDTSFLAVSFQLLLAEYVLGLYILLMEDVLLLFLCLKSIHVMDYSLLVGVDEERSELVLGTIDFMRQYTWDKHLETWVKTSGLLGGQKNSTPTVISPQQYKKRFRKAMTAYFLMVPDQWSPATAVPSNNSSSADVKDDEERDDRQGVAGKNSRLIFLQFSKYSKTLHNIGFSNCAQVFFVFFSFWNGLWVIPVYDFTLSLKWPICYSSLSSPLHQN</sequence>
<feature type="region of interest" description="Disordered" evidence="4">
    <location>
        <begin position="625"/>
        <end position="648"/>
    </location>
</feature>
<feature type="compositionally biased region" description="Polar residues" evidence="4">
    <location>
        <begin position="205"/>
        <end position="218"/>
    </location>
</feature>
<evidence type="ECO:0000259" key="6">
    <source>
        <dbReference type="PROSITE" id="PS51455"/>
    </source>
</evidence>
<dbReference type="PROSITE" id="PS51455">
    <property type="entry name" value="PIPK"/>
    <property type="match status" value="1"/>
</dbReference>
<organism evidence="7 8">
    <name type="scientific">Brassica napus</name>
    <name type="common">Rape</name>
    <dbReference type="NCBI Taxonomy" id="3708"/>
    <lineage>
        <taxon>Eukaryota</taxon>
        <taxon>Viridiplantae</taxon>
        <taxon>Streptophyta</taxon>
        <taxon>Embryophyta</taxon>
        <taxon>Tracheophyta</taxon>
        <taxon>Spermatophyta</taxon>
        <taxon>Magnoliopsida</taxon>
        <taxon>eudicotyledons</taxon>
        <taxon>Gunneridae</taxon>
        <taxon>Pentapetalae</taxon>
        <taxon>rosids</taxon>
        <taxon>malvids</taxon>
        <taxon>Brassicales</taxon>
        <taxon>Brassicaceae</taxon>
        <taxon>Brassiceae</taxon>
        <taxon>Brassica</taxon>
    </lineage>
</organism>
<evidence type="ECO:0000256" key="3">
    <source>
        <dbReference type="PROSITE-ProRule" id="PRU00781"/>
    </source>
</evidence>
<comment type="caution">
    <text evidence="7">The sequence shown here is derived from an EMBL/GenBank/DDBJ whole genome shotgun (WGS) entry which is preliminary data.</text>
</comment>
<feature type="region of interest" description="Disordered" evidence="4">
    <location>
        <begin position="118"/>
        <end position="140"/>
    </location>
</feature>
<keyword evidence="8" id="KW-1185">Reference proteome</keyword>
<dbReference type="PANTHER" id="PTHR45748">
    <property type="entry name" value="1-PHOSPHATIDYLINOSITOL 3-PHOSPHATE 5-KINASE-RELATED"/>
    <property type="match status" value="1"/>
</dbReference>
<dbReference type="Pfam" id="PF01504">
    <property type="entry name" value="PIP5K"/>
    <property type="match status" value="2"/>
</dbReference>
<dbReference type="CDD" id="cd17300">
    <property type="entry name" value="PIPKc_PIKfyve"/>
    <property type="match status" value="1"/>
</dbReference>
<protein>
    <recommendedName>
        <fullName evidence="6">PIPK domain-containing protein</fullName>
    </recommendedName>
</protein>
<gene>
    <name evidence="7" type="ORF">HID58_040457</name>
</gene>
<dbReference type="InterPro" id="IPR044769">
    <property type="entry name" value="PIKfyve_PIPKc"/>
</dbReference>
<keyword evidence="1 3" id="KW-0418">Kinase</keyword>
<dbReference type="SMART" id="SM00330">
    <property type="entry name" value="PIPKc"/>
    <property type="match status" value="1"/>
</dbReference>
<keyword evidence="3" id="KW-0808">Transferase</keyword>
<reference evidence="7 8" key="1">
    <citation type="submission" date="2021-05" db="EMBL/GenBank/DDBJ databases">
        <title>Genome Assembly of Synthetic Allotetraploid Brassica napus Reveals Homoeologous Exchanges between Subgenomes.</title>
        <authorList>
            <person name="Davis J.T."/>
        </authorList>
    </citation>
    <scope>NUCLEOTIDE SEQUENCE [LARGE SCALE GENOMIC DNA]</scope>
    <source>
        <strain evidence="8">cv. Da-Ae</strain>
        <tissue evidence="7">Seedling</tissue>
    </source>
</reference>
<feature type="region of interest" description="Disordered" evidence="4">
    <location>
        <begin position="175"/>
        <end position="218"/>
    </location>
</feature>
<proteinExistence type="predicted"/>
<feature type="domain" description="PIPK" evidence="6">
    <location>
        <begin position="259"/>
        <end position="614"/>
    </location>
</feature>
<keyword evidence="5" id="KW-0812">Transmembrane</keyword>
<evidence type="ECO:0000256" key="2">
    <source>
        <dbReference type="ARBA" id="ARBA00022840"/>
    </source>
</evidence>
<name>A0ABQ8B824_BRANA</name>
<keyword evidence="5" id="KW-0472">Membrane</keyword>